<dbReference type="Proteomes" id="UP001470230">
    <property type="component" value="Unassembled WGS sequence"/>
</dbReference>
<dbReference type="PANTHER" id="PTHR15730">
    <property type="entry name" value="EXPERIMENTAL AUTOIMMUNE PROSTATITIS ANTIGEN 2-RELATED"/>
    <property type="match status" value="1"/>
</dbReference>
<feature type="domain" description="Peptidase M60" evidence="1">
    <location>
        <begin position="382"/>
        <end position="687"/>
    </location>
</feature>
<accession>A0ABR2KEF2</accession>
<protein>
    <recommendedName>
        <fullName evidence="1">Peptidase M60 domain-containing protein</fullName>
    </recommendedName>
</protein>
<name>A0ABR2KEF2_9EUKA</name>
<dbReference type="PANTHER" id="PTHR15730:SF5">
    <property type="entry name" value="SI:CH211-210B2.2-RELATED"/>
    <property type="match status" value="1"/>
</dbReference>
<evidence type="ECO:0000313" key="2">
    <source>
        <dbReference type="EMBL" id="KAK8889514.1"/>
    </source>
</evidence>
<dbReference type="EMBL" id="JAPFFF010000005">
    <property type="protein sequence ID" value="KAK8889514.1"/>
    <property type="molecule type" value="Genomic_DNA"/>
</dbReference>
<dbReference type="Pfam" id="PF17291">
    <property type="entry name" value="M60-like_N"/>
    <property type="match status" value="1"/>
</dbReference>
<evidence type="ECO:0000259" key="1">
    <source>
        <dbReference type="PROSITE" id="PS51723"/>
    </source>
</evidence>
<dbReference type="InterPro" id="IPR031161">
    <property type="entry name" value="Peptidase_M60_dom"/>
</dbReference>
<keyword evidence="3" id="KW-1185">Reference proteome</keyword>
<dbReference type="PROSITE" id="PS51723">
    <property type="entry name" value="PEPTIDASE_M60"/>
    <property type="match status" value="1"/>
</dbReference>
<reference evidence="2 3" key="1">
    <citation type="submission" date="2024-04" db="EMBL/GenBank/DDBJ databases">
        <title>Tritrichomonas musculus Genome.</title>
        <authorList>
            <person name="Alves-Ferreira E."/>
            <person name="Grigg M."/>
            <person name="Lorenzi H."/>
            <person name="Galac M."/>
        </authorList>
    </citation>
    <scope>NUCLEOTIDE SEQUENCE [LARGE SCALE GENOMIC DNA]</scope>
    <source>
        <strain evidence="2 3">EAF2021</strain>
    </source>
</reference>
<sequence>MGCSASTQTSKVAASKAPKSRQTTEDFLYTYVDEKSLRLAYDFILKDCNLLLCNGTLVPSICLTEKSFPVINARLPVDEEGETFINLPIVTAAFGNKGRVICFPHGEIICGIPAHQMTAKFFENALAWLGHQRSAMTPVLLFGFNQQFNVTAKDILHHFGFFVETSQKLTNLNTYRIIFVPSSIDVHNSNIYSKLIDFVEGGGGLAVFHWPFDEDNPMNLTFPINPVLFHFGLSYTFCSITVSEDQIEVTRNFESAYALHFHSIINQFKEYLQKDESEIDSSDLENLVTTLKYSVIVSDDNKEDMTELGKICYNFLDKMNFSHDNTFEPDDKQIIILTLLQEIIPRMPAEGITPAKGYEAFPGVCEENDFEDFTMELEIVDEAWISTGLFLPAGTVGTVVTDIPYPNLNVQIGAHHESLLQKESPWKRWPLIISAFPLIETEVQVASPFGGPIYLIANEPLSETIKANFTFKHFITYPRSVKNDPSIWEKTKDKKVPFGEIECDHIILSMPTENIKQLDIEKVTQTMDLLSIKIAQFMCYPLTRHFRVVFDIDLESGASFGYPIVFLTSEIMSMFGNLDKPSMPLFTLCNMIGIVTIPEGCFDSTVEGALSATAASVAFKDLYSDFDPIALASSSLPPLFKELWKITVSYKDLIPLTLKKFQDPEYEIVGVPEDTWIEFVRDMCTIGKRDFTKILEKSRAIPLSVSMSCHNFPPYQGEN</sequence>
<dbReference type="InterPro" id="IPR035423">
    <property type="entry name" value="M60-like_N"/>
</dbReference>
<proteinExistence type="predicted"/>
<gene>
    <name evidence="2" type="ORF">M9Y10_034263</name>
</gene>
<organism evidence="2 3">
    <name type="scientific">Tritrichomonas musculus</name>
    <dbReference type="NCBI Taxonomy" id="1915356"/>
    <lineage>
        <taxon>Eukaryota</taxon>
        <taxon>Metamonada</taxon>
        <taxon>Parabasalia</taxon>
        <taxon>Tritrichomonadida</taxon>
        <taxon>Tritrichomonadidae</taxon>
        <taxon>Tritrichomonas</taxon>
    </lineage>
</organism>
<dbReference type="InterPro" id="IPR051244">
    <property type="entry name" value="TCAF"/>
</dbReference>
<dbReference type="SMART" id="SM01276">
    <property type="entry name" value="M60-like"/>
    <property type="match status" value="1"/>
</dbReference>
<evidence type="ECO:0000313" key="3">
    <source>
        <dbReference type="Proteomes" id="UP001470230"/>
    </source>
</evidence>
<comment type="caution">
    <text evidence="2">The sequence shown here is derived from an EMBL/GenBank/DDBJ whole genome shotgun (WGS) entry which is preliminary data.</text>
</comment>